<name>A0AAD9IY95_9ANNE</name>
<evidence type="ECO:0000256" key="3">
    <source>
        <dbReference type="ARBA" id="ARBA00022553"/>
    </source>
</evidence>
<gene>
    <name evidence="9" type="ORF">LSH36_897g01093</name>
</gene>
<dbReference type="GO" id="GO:0055037">
    <property type="term" value="C:recycling endosome"/>
    <property type="evidence" value="ECO:0007669"/>
    <property type="project" value="UniProtKB-SubCell"/>
</dbReference>
<feature type="compositionally biased region" description="Polar residues" evidence="6">
    <location>
        <begin position="175"/>
        <end position="200"/>
    </location>
</feature>
<organism evidence="9 10">
    <name type="scientific">Paralvinella palmiformis</name>
    <dbReference type="NCBI Taxonomy" id="53620"/>
    <lineage>
        <taxon>Eukaryota</taxon>
        <taxon>Metazoa</taxon>
        <taxon>Spiralia</taxon>
        <taxon>Lophotrochozoa</taxon>
        <taxon>Annelida</taxon>
        <taxon>Polychaeta</taxon>
        <taxon>Sedentaria</taxon>
        <taxon>Canalipalpata</taxon>
        <taxon>Terebellida</taxon>
        <taxon>Terebelliformia</taxon>
        <taxon>Alvinellidae</taxon>
        <taxon>Paralvinella</taxon>
    </lineage>
</organism>
<protein>
    <recommendedName>
        <fullName evidence="11">C2 domain-containing protein</fullName>
    </recommendedName>
</protein>
<dbReference type="GO" id="GO:0015031">
    <property type="term" value="P:protein transport"/>
    <property type="evidence" value="ECO:0007669"/>
    <property type="project" value="UniProtKB-KW"/>
</dbReference>
<keyword evidence="4" id="KW-0967">Endosome</keyword>
<evidence type="ECO:0000256" key="1">
    <source>
        <dbReference type="ARBA" id="ARBA00004172"/>
    </source>
</evidence>
<feature type="compositionally biased region" description="Polar residues" evidence="6">
    <location>
        <begin position="509"/>
        <end position="521"/>
    </location>
</feature>
<dbReference type="SMART" id="SM00239">
    <property type="entry name" value="C2"/>
    <property type="match status" value="1"/>
</dbReference>
<feature type="compositionally biased region" description="Polar residues" evidence="6">
    <location>
        <begin position="721"/>
        <end position="747"/>
    </location>
</feature>
<dbReference type="PROSITE" id="PS50004">
    <property type="entry name" value="C2"/>
    <property type="match status" value="1"/>
</dbReference>
<dbReference type="Gene3D" id="1.20.5.2440">
    <property type="match status" value="1"/>
</dbReference>
<evidence type="ECO:0000313" key="9">
    <source>
        <dbReference type="EMBL" id="KAK2142924.1"/>
    </source>
</evidence>
<dbReference type="InterPro" id="IPR035892">
    <property type="entry name" value="C2_domain_sf"/>
</dbReference>
<keyword evidence="2" id="KW-0813">Transport</keyword>
<dbReference type="PANTHER" id="PTHR15746:SF23">
    <property type="entry name" value="RAB11 INTERACTING PROTEIN, ISOFORM A"/>
    <property type="match status" value="1"/>
</dbReference>
<dbReference type="GO" id="GO:0031267">
    <property type="term" value="F:small GTPase binding"/>
    <property type="evidence" value="ECO:0007669"/>
    <property type="project" value="InterPro"/>
</dbReference>
<dbReference type="InterPro" id="IPR019018">
    <property type="entry name" value="Rab-bd_FIP-RBD"/>
</dbReference>
<dbReference type="PROSITE" id="PS51511">
    <property type="entry name" value="FIP_RBD"/>
    <property type="match status" value="1"/>
</dbReference>
<dbReference type="InterPro" id="IPR037245">
    <property type="entry name" value="FIP-RBD_C_sf"/>
</dbReference>
<feature type="region of interest" description="Disordered" evidence="6">
    <location>
        <begin position="425"/>
        <end position="620"/>
    </location>
</feature>
<comment type="subcellular location">
    <subcellularLocation>
        <location evidence="1">Recycling endosome</location>
    </subcellularLocation>
</comment>
<dbReference type="InterPro" id="IPR037789">
    <property type="entry name" value="FIP_classI"/>
</dbReference>
<feature type="domain" description="C2" evidence="7">
    <location>
        <begin position="1"/>
        <end position="112"/>
    </location>
</feature>
<evidence type="ECO:0000313" key="10">
    <source>
        <dbReference type="Proteomes" id="UP001208570"/>
    </source>
</evidence>
<keyword evidence="10" id="KW-1185">Reference proteome</keyword>
<accession>A0AAD9IY95</accession>
<evidence type="ECO:0000256" key="6">
    <source>
        <dbReference type="SAM" id="MobiDB-lite"/>
    </source>
</evidence>
<reference evidence="9" key="1">
    <citation type="journal article" date="2023" name="Mol. Biol. Evol.">
        <title>Third-Generation Sequencing Reveals the Adaptive Role of the Epigenome in Three Deep-Sea Polychaetes.</title>
        <authorList>
            <person name="Perez M."/>
            <person name="Aroh O."/>
            <person name="Sun Y."/>
            <person name="Lan Y."/>
            <person name="Juniper S.K."/>
            <person name="Young C.R."/>
            <person name="Angers B."/>
            <person name="Qian P.Y."/>
        </authorList>
    </citation>
    <scope>NUCLEOTIDE SEQUENCE</scope>
    <source>
        <strain evidence="9">P08H-3</strain>
    </source>
</reference>
<dbReference type="Pfam" id="PF00168">
    <property type="entry name" value="C2"/>
    <property type="match status" value="1"/>
</dbReference>
<dbReference type="SUPFAM" id="SSF144270">
    <property type="entry name" value="Eferin C-derminal domain-like"/>
    <property type="match status" value="1"/>
</dbReference>
<dbReference type="SUPFAM" id="SSF49562">
    <property type="entry name" value="C2 domain (Calcium/lipid-binding domain, CaLB)"/>
    <property type="match status" value="1"/>
</dbReference>
<dbReference type="Proteomes" id="UP001208570">
    <property type="component" value="Unassembled WGS sequence"/>
</dbReference>
<sequence>MVLLMATDVWQRATYLGPVYRAKNLILKGKSGTNDAYVTIKLGDEKYQTSIKERSVDPDWMEECDLPLTDPQGVVHLNVYHRNLLGIDEFLGHLDIPLEDFNIYDRPRSRWYALRNKTSSKKPEKYRGEIEVKITFIVQSVTGSQASLTKKGSFKRSSSIKTLAQSVGEKLTKNWPSKGSLTLSGSRPDLSSANSDTGDYSPTVRKVDKKGLTRSHTILPTSYNNQHLQEEEQSHDEVDSVKTKEVKSQDFDRWQNVGHGTAMHDDVHGMDIVWYYGSHDGSTVDASNSEPPIEDVDDEDLAQMRHRPLLAKSMFDLSTPSFDELAVVPKDTSRNTQSEDVSEVQSHAKIATHSGELSDVPVSRVDTTPESESQIYTPDGTVSPVAILSRPYQERGVDVVFQVPTGTEQNSTNNSSGANVPTCVTPSNKLMVKPPKPPRAAALSAHTSMVGQDQLEQCQEQPEQGRNEIAEDAAATKTDMMRDSIQKTDHGAESQEILKESKSDMIATDTKQGVRSTSSLTDVAVETDKKDQSLCYISSSESDLNASAESSPKKQIDHTTPSSDGQTAEQMDRHQPNTPTESSEQLKRAESDQSLSDVKERKANAGEERQRDRVEKYKKMKDVNRRHTLQYGRHNVPRATAHDLHEGIMEYQQRALESRDRELPTEIVEQFNDKSREDLIRMVLELNTQLHKKEQYNRDLENYIDNLLVKVMEVTPKLLQHPNSRSPSHSAASGFNRNITNGVSSYGTAPRSMPRKPMAPAATSPRKERIAQSDNVNNSNNRINNADFIQQNNRTNKKPFNPFKKLQQALK</sequence>
<feature type="compositionally biased region" description="Polar residues" evidence="6">
    <location>
        <begin position="535"/>
        <end position="550"/>
    </location>
</feature>
<feature type="region of interest" description="Disordered" evidence="6">
    <location>
        <begin position="719"/>
        <end position="811"/>
    </location>
</feature>
<dbReference type="EMBL" id="JAODUP010000897">
    <property type="protein sequence ID" value="KAK2142924.1"/>
    <property type="molecule type" value="Genomic_DNA"/>
</dbReference>
<feature type="region of interest" description="Disordered" evidence="6">
    <location>
        <begin position="175"/>
        <end position="204"/>
    </location>
</feature>
<dbReference type="PANTHER" id="PTHR15746">
    <property type="entry name" value="RAB11-RELATED"/>
    <property type="match status" value="1"/>
</dbReference>
<evidence type="ECO:0008006" key="11">
    <source>
        <dbReference type="Google" id="ProtNLM"/>
    </source>
</evidence>
<feature type="domain" description="FIP-RBD" evidence="8">
    <location>
        <begin position="660"/>
        <end position="722"/>
    </location>
</feature>
<feature type="compositionally biased region" description="Polar residues" evidence="6">
    <location>
        <begin position="445"/>
        <end position="462"/>
    </location>
</feature>
<dbReference type="Gene3D" id="2.60.40.150">
    <property type="entry name" value="C2 domain"/>
    <property type="match status" value="1"/>
</dbReference>
<feature type="compositionally biased region" description="Polar residues" evidence="6">
    <location>
        <begin position="558"/>
        <end position="569"/>
    </location>
</feature>
<feature type="compositionally biased region" description="Basic and acidic residues" evidence="6">
    <location>
        <begin position="584"/>
        <end position="620"/>
    </location>
</feature>
<keyword evidence="5" id="KW-0653">Protein transport</keyword>
<evidence type="ECO:0000259" key="7">
    <source>
        <dbReference type="PROSITE" id="PS50004"/>
    </source>
</evidence>
<evidence type="ECO:0000256" key="5">
    <source>
        <dbReference type="ARBA" id="ARBA00022927"/>
    </source>
</evidence>
<evidence type="ECO:0000259" key="8">
    <source>
        <dbReference type="PROSITE" id="PS51511"/>
    </source>
</evidence>
<feature type="compositionally biased region" description="Basic and acidic residues" evidence="6">
    <location>
        <begin position="479"/>
        <end position="503"/>
    </location>
</feature>
<keyword evidence="3" id="KW-0597">Phosphoprotein</keyword>
<dbReference type="Pfam" id="PF09457">
    <property type="entry name" value="RBD-FIP"/>
    <property type="match status" value="1"/>
</dbReference>
<comment type="caution">
    <text evidence="9">The sequence shown here is derived from an EMBL/GenBank/DDBJ whole genome shotgun (WGS) entry which is preliminary data.</text>
</comment>
<dbReference type="AlphaFoldDB" id="A0AAD9IY95"/>
<evidence type="ECO:0000256" key="4">
    <source>
        <dbReference type="ARBA" id="ARBA00022753"/>
    </source>
</evidence>
<dbReference type="GO" id="GO:0045055">
    <property type="term" value="P:regulated exocytosis"/>
    <property type="evidence" value="ECO:0007669"/>
    <property type="project" value="TreeGrafter"/>
</dbReference>
<feature type="compositionally biased region" description="Low complexity" evidence="6">
    <location>
        <begin position="775"/>
        <end position="785"/>
    </location>
</feature>
<proteinExistence type="predicted"/>
<dbReference type="InterPro" id="IPR000008">
    <property type="entry name" value="C2_dom"/>
</dbReference>
<evidence type="ECO:0000256" key="2">
    <source>
        <dbReference type="ARBA" id="ARBA00022448"/>
    </source>
</evidence>